<evidence type="ECO:0000313" key="1">
    <source>
        <dbReference type="EMBL" id="SDG56113.1"/>
    </source>
</evidence>
<name>A0A1G7V8M2_CHIFI</name>
<sequence>MLCIATLISCKKDDNTHVMREGTYTNKNLATAGPITLYVGNKTITEQTFIHNFLVRRINSWLTDSTFREQAGLNTPFIFTSVTIQGDMAYYALDPGNTYQDTFHINPLSTNTRLLVAKTESVIKPTVIGELSCANVAKYVRSNPPTYACNYFNYPDSYCTGRKQMQLNIESDYLMIPVLIYYFARPIASGVVCHTYERYISDDFNKDILSKLRPEDTLAVQTYFVKLYK</sequence>
<gene>
    <name evidence="1" type="ORF">SAMN04488121_10520</name>
</gene>
<accession>A0A1G7V8M2</accession>
<dbReference type="AlphaFoldDB" id="A0A1G7V8M2"/>
<reference evidence="1 2" key="1">
    <citation type="submission" date="2016-10" db="EMBL/GenBank/DDBJ databases">
        <authorList>
            <person name="de Groot N.N."/>
        </authorList>
    </citation>
    <scope>NUCLEOTIDE SEQUENCE [LARGE SCALE GENOMIC DNA]</scope>
    <source>
        <strain evidence="1 2">DSM 527</strain>
    </source>
</reference>
<organism evidence="1 2">
    <name type="scientific">Chitinophaga filiformis</name>
    <name type="common">Myxococcus filiformis</name>
    <name type="synonym">Flexibacter filiformis</name>
    <dbReference type="NCBI Taxonomy" id="104663"/>
    <lineage>
        <taxon>Bacteria</taxon>
        <taxon>Pseudomonadati</taxon>
        <taxon>Bacteroidota</taxon>
        <taxon>Chitinophagia</taxon>
        <taxon>Chitinophagales</taxon>
        <taxon>Chitinophagaceae</taxon>
        <taxon>Chitinophaga</taxon>
    </lineage>
</organism>
<dbReference type="EMBL" id="FNBN01000005">
    <property type="protein sequence ID" value="SDG56113.1"/>
    <property type="molecule type" value="Genomic_DNA"/>
</dbReference>
<proteinExistence type="predicted"/>
<evidence type="ECO:0000313" key="2">
    <source>
        <dbReference type="Proteomes" id="UP000199045"/>
    </source>
</evidence>
<dbReference type="Proteomes" id="UP000199045">
    <property type="component" value="Unassembled WGS sequence"/>
</dbReference>
<protein>
    <submittedName>
        <fullName evidence="1">Uncharacterized protein</fullName>
    </submittedName>
</protein>